<sequence>MELYVRLHLVLGTIASIFLRSTEVTASLEDIALNSAEDLKMNMGDGPQWLKVLVDSSASLKSPAKSRQKRFFFPLELPPGLFFEVKWFIQVPVDTFTRFGLDLQFALLLDHQYPREFIHRNKGIPFREIVPSIYRPLLKRPNLIDTGFGKEDAEKRQDHILHRKKRATKGERHAIYRVLEKYIDGASLPARACLLRTICEVAETPLQDDLLGKLVTAILK</sequence>
<dbReference type="Pfam" id="PF07841">
    <property type="entry name" value="DM4_12"/>
    <property type="match status" value="1"/>
</dbReference>
<dbReference type="KEGG" id="hazt:108676585"/>
<protein>
    <submittedName>
        <fullName evidence="2">Uncharacterized protein LOC108676585</fullName>
    </submittedName>
</protein>
<dbReference type="PANTHER" id="PTHR21398:SF6">
    <property type="entry name" value="AGAP007094-PA"/>
    <property type="match status" value="1"/>
</dbReference>
<reference evidence="2" key="1">
    <citation type="submission" date="2025-08" db="UniProtKB">
        <authorList>
            <consortium name="RefSeq"/>
        </authorList>
    </citation>
    <scope>IDENTIFICATION</scope>
    <source>
        <tissue evidence="2">Whole organism</tissue>
    </source>
</reference>
<proteinExistence type="predicted"/>
<dbReference type="RefSeq" id="XP_018020173.1">
    <property type="nucleotide sequence ID" value="XM_018164684.2"/>
</dbReference>
<name>A0A8B7P2C1_HYAAZ</name>
<evidence type="ECO:0000313" key="1">
    <source>
        <dbReference type="Proteomes" id="UP000694843"/>
    </source>
</evidence>
<evidence type="ECO:0000313" key="2">
    <source>
        <dbReference type="RefSeq" id="XP_018020173.1"/>
    </source>
</evidence>
<dbReference type="InterPro" id="IPR006631">
    <property type="entry name" value="DM4_12"/>
</dbReference>
<organism evidence="1 2">
    <name type="scientific">Hyalella azteca</name>
    <name type="common">Amphipod</name>
    <dbReference type="NCBI Taxonomy" id="294128"/>
    <lineage>
        <taxon>Eukaryota</taxon>
        <taxon>Metazoa</taxon>
        <taxon>Ecdysozoa</taxon>
        <taxon>Arthropoda</taxon>
        <taxon>Crustacea</taxon>
        <taxon>Multicrustacea</taxon>
        <taxon>Malacostraca</taxon>
        <taxon>Eumalacostraca</taxon>
        <taxon>Peracarida</taxon>
        <taxon>Amphipoda</taxon>
        <taxon>Senticaudata</taxon>
        <taxon>Talitrida</taxon>
        <taxon>Talitroidea</taxon>
        <taxon>Hyalellidae</taxon>
        <taxon>Hyalella</taxon>
    </lineage>
</organism>
<dbReference type="AlphaFoldDB" id="A0A8B7P2C1"/>
<dbReference type="OrthoDB" id="6339724at2759"/>
<dbReference type="PANTHER" id="PTHR21398">
    <property type="entry name" value="AGAP007094-PA"/>
    <property type="match status" value="1"/>
</dbReference>
<dbReference type="GeneID" id="108676585"/>
<keyword evidence="1" id="KW-1185">Reference proteome</keyword>
<dbReference type="Proteomes" id="UP000694843">
    <property type="component" value="Unplaced"/>
</dbReference>
<accession>A0A8B7P2C1</accession>
<gene>
    <name evidence="2" type="primary">LOC108676585</name>
</gene>